<gene>
    <name evidence="1" type="ORF">KI387_021001</name>
</gene>
<dbReference type="InterPro" id="IPR052370">
    <property type="entry name" value="Meta-cleavage_hydrolase"/>
</dbReference>
<evidence type="ECO:0000313" key="1">
    <source>
        <dbReference type="EMBL" id="KAH9319232.1"/>
    </source>
</evidence>
<proteinExistence type="predicted"/>
<dbReference type="OMA" id="EDAHNHQ"/>
<dbReference type="Proteomes" id="UP000824469">
    <property type="component" value="Unassembled WGS sequence"/>
</dbReference>
<dbReference type="PANTHER" id="PTHR43139">
    <property type="entry name" value="SI:DKEY-122A22.2"/>
    <property type="match status" value="1"/>
</dbReference>
<dbReference type="EMBL" id="JAHRHJ020000004">
    <property type="protein sequence ID" value="KAH9319232.1"/>
    <property type="molecule type" value="Genomic_DNA"/>
</dbReference>
<accession>A0AA38GD34</accession>
<evidence type="ECO:0000313" key="2">
    <source>
        <dbReference type="Proteomes" id="UP000824469"/>
    </source>
</evidence>
<reference evidence="1 2" key="1">
    <citation type="journal article" date="2021" name="Nat. Plants">
        <title>The Taxus genome provides insights into paclitaxel biosynthesis.</title>
        <authorList>
            <person name="Xiong X."/>
            <person name="Gou J."/>
            <person name="Liao Q."/>
            <person name="Li Y."/>
            <person name="Zhou Q."/>
            <person name="Bi G."/>
            <person name="Li C."/>
            <person name="Du R."/>
            <person name="Wang X."/>
            <person name="Sun T."/>
            <person name="Guo L."/>
            <person name="Liang H."/>
            <person name="Lu P."/>
            <person name="Wu Y."/>
            <person name="Zhang Z."/>
            <person name="Ro D.K."/>
            <person name="Shang Y."/>
            <person name="Huang S."/>
            <person name="Yan J."/>
        </authorList>
    </citation>
    <scope>NUCLEOTIDE SEQUENCE [LARGE SCALE GENOMIC DNA]</scope>
    <source>
        <strain evidence="1">Ta-2019</strain>
    </source>
</reference>
<feature type="non-terminal residue" evidence="1">
    <location>
        <position position="112"/>
    </location>
</feature>
<feature type="non-terminal residue" evidence="1">
    <location>
        <position position="1"/>
    </location>
</feature>
<organism evidence="1 2">
    <name type="scientific">Taxus chinensis</name>
    <name type="common">Chinese yew</name>
    <name type="synonym">Taxus wallichiana var. chinensis</name>
    <dbReference type="NCBI Taxonomy" id="29808"/>
    <lineage>
        <taxon>Eukaryota</taxon>
        <taxon>Viridiplantae</taxon>
        <taxon>Streptophyta</taxon>
        <taxon>Embryophyta</taxon>
        <taxon>Tracheophyta</taxon>
        <taxon>Spermatophyta</taxon>
        <taxon>Pinopsida</taxon>
        <taxon>Pinidae</taxon>
        <taxon>Conifers II</taxon>
        <taxon>Cupressales</taxon>
        <taxon>Taxaceae</taxon>
        <taxon>Taxus</taxon>
    </lineage>
</organism>
<dbReference type="PANTHER" id="PTHR43139:SF61">
    <property type="entry name" value="ALPHA_BETA-HYDROLASES SUPERFAMILY PROTEIN"/>
    <property type="match status" value="1"/>
</dbReference>
<protein>
    <submittedName>
        <fullName evidence="1">Uncharacterized protein</fullName>
    </submittedName>
</protein>
<keyword evidence="2" id="KW-1185">Reference proteome</keyword>
<comment type="caution">
    <text evidence="1">The sequence shown here is derived from an EMBL/GenBank/DDBJ whole genome shotgun (WGS) entry which is preliminary data.</text>
</comment>
<sequence length="112" mass="13042">GSVIAMTDSINQTMLNRLGFSSSAELLLPTTVKRPQSLGFLWDVRKKLWFPNFLFRDFLEVMFNNRKEREELLAAMVESNREAQVPSLSQKILLLWGNNDEIFHLQLAKNMR</sequence>
<name>A0AA38GD34_TAXCH</name>
<dbReference type="AlphaFoldDB" id="A0AA38GD34"/>